<dbReference type="Proteomes" id="UP001597112">
    <property type="component" value="Unassembled WGS sequence"/>
</dbReference>
<dbReference type="Pfam" id="PF13385">
    <property type="entry name" value="Laminin_G_3"/>
    <property type="match status" value="1"/>
</dbReference>
<dbReference type="RefSeq" id="WP_377581430.1">
    <property type="nucleotide sequence ID" value="NZ_JBHTKA010000007.1"/>
</dbReference>
<dbReference type="InterPro" id="IPR013320">
    <property type="entry name" value="ConA-like_dom_sf"/>
</dbReference>
<dbReference type="InterPro" id="IPR018765">
    <property type="entry name" value="DUF2341"/>
</dbReference>
<evidence type="ECO:0000259" key="1">
    <source>
        <dbReference type="Pfam" id="PF10102"/>
    </source>
</evidence>
<keyword evidence="3" id="KW-1185">Reference proteome</keyword>
<sequence>MRIGITVLLLVIAISGIHAQPIGYNYGKTITIQVSQVSGTSNHTDFPVLISVSDNDLRTTANGGHVTNSNGYDIIFYTNDCLTKLDHQIESYAASSGAFVAWVRVPTLSISANTVIHMYYGNSSVTTDPSAAATWNSTYKAVWHFNNTVNDNTANGNNLTDNSTATLATAKIAAGRDLNNSTDILSSAAGQYLRLANGFFAGISNFTFEGWVNLDRSSTNWERIFDFGQNTNINFFLTPSTGTGSPAETRARITTNTAANEQGPVVTNTTNTGSWIHWAVVLNNTEGSLSIYRNGTLLGNSTGITLSPSSIESSTANYFGRSQYGADHYIDAKFDEFRISTSARSAGWITTSYNNQNNPSTFYTISSESAASALCSILPVELLYFKAIPYENTVDIYWATATEINNDYFTLERSVDARTWSVLKTIPGAGTSIEEQRYSVTDYNPNRRNYYRLKQTDFDGTSSYSSVAIADLDTQDIVIYALPENQLIMEGVTDARSIKFFNSMGRAVHLSGQMESGKMIYSSSGLASGIYIVLVQTESGEIYVKKIYIE</sequence>
<dbReference type="SUPFAM" id="SSF49899">
    <property type="entry name" value="Concanavalin A-like lectins/glucanases"/>
    <property type="match status" value="1"/>
</dbReference>
<dbReference type="Gene3D" id="2.60.120.200">
    <property type="match status" value="1"/>
</dbReference>
<evidence type="ECO:0000313" key="3">
    <source>
        <dbReference type="Proteomes" id="UP001597112"/>
    </source>
</evidence>
<name>A0ABW3K660_9BACT</name>
<organism evidence="2 3">
    <name type="scientific">Ohtaekwangia kribbensis</name>
    <dbReference type="NCBI Taxonomy" id="688913"/>
    <lineage>
        <taxon>Bacteria</taxon>
        <taxon>Pseudomonadati</taxon>
        <taxon>Bacteroidota</taxon>
        <taxon>Cytophagia</taxon>
        <taxon>Cytophagales</taxon>
        <taxon>Fulvivirgaceae</taxon>
        <taxon>Ohtaekwangia</taxon>
    </lineage>
</organism>
<evidence type="ECO:0000313" key="2">
    <source>
        <dbReference type="EMBL" id="MFD1001513.1"/>
    </source>
</evidence>
<comment type="caution">
    <text evidence="2">The sequence shown here is derived from an EMBL/GenBank/DDBJ whole genome shotgun (WGS) entry which is preliminary data.</text>
</comment>
<protein>
    <submittedName>
        <fullName evidence="2">DUF2341 domain-containing protein</fullName>
    </submittedName>
</protein>
<dbReference type="EMBL" id="JBHTKA010000007">
    <property type="protein sequence ID" value="MFD1001513.1"/>
    <property type="molecule type" value="Genomic_DNA"/>
</dbReference>
<feature type="domain" description="DUF2341" evidence="1">
    <location>
        <begin position="70"/>
        <end position="150"/>
    </location>
</feature>
<proteinExistence type="predicted"/>
<reference evidence="3" key="1">
    <citation type="journal article" date="2019" name="Int. J. Syst. Evol. Microbiol.">
        <title>The Global Catalogue of Microorganisms (GCM) 10K type strain sequencing project: providing services to taxonomists for standard genome sequencing and annotation.</title>
        <authorList>
            <consortium name="The Broad Institute Genomics Platform"/>
            <consortium name="The Broad Institute Genome Sequencing Center for Infectious Disease"/>
            <person name="Wu L."/>
            <person name="Ma J."/>
        </authorList>
    </citation>
    <scope>NUCLEOTIDE SEQUENCE [LARGE SCALE GENOMIC DNA]</scope>
    <source>
        <strain evidence="3">CCUG 58938</strain>
    </source>
</reference>
<dbReference type="Pfam" id="PF10102">
    <property type="entry name" value="DUF2341"/>
    <property type="match status" value="1"/>
</dbReference>
<accession>A0ABW3K660</accession>
<gene>
    <name evidence="2" type="ORF">ACFQ21_19445</name>
</gene>